<dbReference type="GO" id="GO:0051536">
    <property type="term" value="F:iron-sulfur cluster binding"/>
    <property type="evidence" value="ECO:0007669"/>
    <property type="project" value="UniProtKB-KW"/>
</dbReference>
<dbReference type="InterPro" id="IPR058240">
    <property type="entry name" value="rSAM_sf"/>
</dbReference>
<keyword evidence="2" id="KW-0408">Iron</keyword>
<gene>
    <name evidence="5" type="ORF">DM484_17510</name>
</gene>
<evidence type="ECO:0000256" key="3">
    <source>
        <dbReference type="ARBA" id="ARBA00023014"/>
    </source>
</evidence>
<organism evidence="5 6">
    <name type="scientific">Candidatus Methylumidiphilus alinenensis</name>
    <dbReference type="NCBI Taxonomy" id="2202197"/>
    <lineage>
        <taxon>Bacteria</taxon>
        <taxon>Pseudomonadati</taxon>
        <taxon>Pseudomonadota</taxon>
        <taxon>Gammaproteobacteria</taxon>
        <taxon>Methylococcales</taxon>
        <taxon>Candidatus Methylumidiphilus</taxon>
    </lineage>
</organism>
<dbReference type="Gene3D" id="3.80.30.30">
    <property type="match status" value="1"/>
</dbReference>
<dbReference type="Proteomes" id="UP000249396">
    <property type="component" value="Unassembled WGS sequence"/>
</dbReference>
<sequence length="335" mass="37263">LTRSAEVLAGDEAWEDESCAIKTEVSFEQAKSIISHNQSPDIPFDRSVNAYHGCQHGCIYCYARPTHEYLGFSAGLDFETKIVVKENAAERLRHELSRPAYRPAPLALGANTDPYQPLEQKQRVTRRVLEVLAEFNHPVMITTKGSLIARDIDLLAAMAEKNLVSVMISIATLEPEIARRLEPKAASPLRRMAIVRQLSAAGIPVGVIVAPIIPALTDQDIEKVLSLAKESGACMASYVFLRLPLGVKDLFVEWLEANYPDRAKHVMSLVRQSRGGLENVSNFGERMIGEGIFADMIKQRFKKAHARLGFLENIPLSLDLFSPPKPVKPQMDMFD</sequence>
<dbReference type="SFLD" id="SFLDG01084">
    <property type="entry name" value="Uncharacterised_Radical_SAM_Su"/>
    <property type="match status" value="1"/>
</dbReference>
<dbReference type="SMART" id="SM00729">
    <property type="entry name" value="Elp3"/>
    <property type="match status" value="1"/>
</dbReference>
<dbReference type="PANTHER" id="PTHR43432">
    <property type="entry name" value="SLR0285 PROTEIN"/>
    <property type="match status" value="1"/>
</dbReference>
<proteinExistence type="predicted"/>
<dbReference type="InterPro" id="IPR006638">
    <property type="entry name" value="Elp3/MiaA/NifB-like_rSAM"/>
</dbReference>
<comment type="caution">
    <text evidence="5">The sequence shown here is derived from an EMBL/GenBank/DDBJ whole genome shotgun (WGS) entry which is preliminary data.</text>
</comment>
<dbReference type="EMBL" id="QJPH01000370">
    <property type="protein sequence ID" value="PZN75945.1"/>
    <property type="molecule type" value="Genomic_DNA"/>
</dbReference>
<evidence type="ECO:0000313" key="6">
    <source>
        <dbReference type="Proteomes" id="UP000249396"/>
    </source>
</evidence>
<dbReference type="SFLD" id="SFLDS00029">
    <property type="entry name" value="Radical_SAM"/>
    <property type="match status" value="1"/>
</dbReference>
<evidence type="ECO:0000256" key="2">
    <source>
        <dbReference type="ARBA" id="ARBA00023004"/>
    </source>
</evidence>
<dbReference type="InterPro" id="IPR040086">
    <property type="entry name" value="MJ0683-like"/>
</dbReference>
<dbReference type="SUPFAM" id="SSF102114">
    <property type="entry name" value="Radical SAM enzymes"/>
    <property type="match status" value="1"/>
</dbReference>
<dbReference type="InterPro" id="IPR007197">
    <property type="entry name" value="rSAM"/>
</dbReference>
<protein>
    <submittedName>
        <fullName evidence="5">Radical SAM protein</fullName>
    </submittedName>
</protein>
<evidence type="ECO:0000259" key="4">
    <source>
        <dbReference type="PROSITE" id="PS51918"/>
    </source>
</evidence>
<dbReference type="Pfam" id="PF04055">
    <property type="entry name" value="Radical_SAM"/>
    <property type="match status" value="1"/>
</dbReference>
<dbReference type="PROSITE" id="PS51918">
    <property type="entry name" value="RADICAL_SAM"/>
    <property type="match status" value="1"/>
</dbReference>
<evidence type="ECO:0000313" key="5">
    <source>
        <dbReference type="EMBL" id="PZN75945.1"/>
    </source>
</evidence>
<name>A0A2W4QV65_9GAMM</name>
<evidence type="ECO:0000256" key="1">
    <source>
        <dbReference type="ARBA" id="ARBA00022723"/>
    </source>
</evidence>
<dbReference type="CDD" id="cd01335">
    <property type="entry name" value="Radical_SAM"/>
    <property type="match status" value="1"/>
</dbReference>
<dbReference type="NCBIfam" id="NF033668">
    <property type="entry name" value="rSAM_PA0069"/>
    <property type="match status" value="1"/>
</dbReference>
<reference evidence="5 6" key="1">
    <citation type="journal article" date="2018" name="Aquat. Microb. Ecol.">
        <title>Gammaproteobacterial methanotrophs dominate.</title>
        <authorList>
            <person name="Rissanen A.J."/>
            <person name="Saarenheimo J."/>
            <person name="Tiirola M."/>
            <person name="Peura S."/>
            <person name="Aalto S.L."/>
            <person name="Karvinen A."/>
            <person name="Nykanen H."/>
        </authorList>
    </citation>
    <scope>NUCLEOTIDE SEQUENCE [LARGE SCALE GENOMIC DNA]</scope>
    <source>
        <strain evidence="5">AMbin10</strain>
    </source>
</reference>
<feature type="domain" description="Radical SAM core" evidence="4">
    <location>
        <begin position="40"/>
        <end position="277"/>
    </location>
</feature>
<keyword evidence="3" id="KW-0411">Iron-sulfur</keyword>
<accession>A0A2W4QV65</accession>
<dbReference type="GO" id="GO:0003824">
    <property type="term" value="F:catalytic activity"/>
    <property type="evidence" value="ECO:0007669"/>
    <property type="project" value="InterPro"/>
</dbReference>
<dbReference type="GO" id="GO:0046872">
    <property type="term" value="F:metal ion binding"/>
    <property type="evidence" value="ECO:0007669"/>
    <property type="project" value="UniProtKB-KW"/>
</dbReference>
<keyword evidence="1" id="KW-0479">Metal-binding</keyword>
<feature type="non-terminal residue" evidence="5">
    <location>
        <position position="1"/>
    </location>
</feature>
<dbReference type="PANTHER" id="PTHR43432:SF3">
    <property type="entry name" value="SLR0285 PROTEIN"/>
    <property type="match status" value="1"/>
</dbReference>
<dbReference type="AlphaFoldDB" id="A0A2W4QV65"/>